<protein>
    <submittedName>
        <fullName evidence="1">Uncharacterized protein</fullName>
    </submittedName>
</protein>
<dbReference type="AlphaFoldDB" id="A0A4Y7KBK6"/>
<organism evidence="1 2">
    <name type="scientific">Papaver somniferum</name>
    <name type="common">Opium poppy</name>
    <dbReference type="NCBI Taxonomy" id="3469"/>
    <lineage>
        <taxon>Eukaryota</taxon>
        <taxon>Viridiplantae</taxon>
        <taxon>Streptophyta</taxon>
        <taxon>Embryophyta</taxon>
        <taxon>Tracheophyta</taxon>
        <taxon>Spermatophyta</taxon>
        <taxon>Magnoliopsida</taxon>
        <taxon>Ranunculales</taxon>
        <taxon>Papaveraceae</taxon>
        <taxon>Papaveroideae</taxon>
        <taxon>Papaver</taxon>
    </lineage>
</organism>
<gene>
    <name evidence="1" type="ORF">C5167_032478</name>
</gene>
<name>A0A4Y7KBK6_PAPSO</name>
<keyword evidence="2" id="KW-1185">Reference proteome</keyword>
<accession>A0A4Y7KBK6</accession>
<dbReference type="EMBL" id="CM010721">
    <property type="protein sequence ID" value="RZC69398.1"/>
    <property type="molecule type" value="Genomic_DNA"/>
</dbReference>
<evidence type="ECO:0000313" key="1">
    <source>
        <dbReference type="EMBL" id="RZC69398.1"/>
    </source>
</evidence>
<proteinExistence type="predicted"/>
<sequence length="90" mass="10666">MIYRNIIYVKCKDAKSNLRVQVNKYCLLEFHFLIWPFSRIVSTSTVLCNLFAKHAWVRYMAAYAHRQGEMRRRYVGEFSSLGAASMHTNR</sequence>
<reference evidence="1 2" key="1">
    <citation type="journal article" date="2018" name="Science">
        <title>The opium poppy genome and morphinan production.</title>
        <authorList>
            <person name="Guo L."/>
            <person name="Winzer T."/>
            <person name="Yang X."/>
            <person name="Li Y."/>
            <person name="Ning Z."/>
            <person name="He Z."/>
            <person name="Teodor R."/>
            <person name="Lu Y."/>
            <person name="Bowser T.A."/>
            <person name="Graham I.A."/>
            <person name="Ye K."/>
        </authorList>
    </citation>
    <scope>NUCLEOTIDE SEQUENCE [LARGE SCALE GENOMIC DNA]</scope>
    <source>
        <strain evidence="2">cv. HN1</strain>
        <tissue evidence="1">Leaves</tissue>
    </source>
</reference>
<dbReference type="Gramene" id="RZC69398">
    <property type="protein sequence ID" value="RZC69398"/>
    <property type="gene ID" value="C5167_032478"/>
</dbReference>
<evidence type="ECO:0000313" key="2">
    <source>
        <dbReference type="Proteomes" id="UP000316621"/>
    </source>
</evidence>
<dbReference type="Proteomes" id="UP000316621">
    <property type="component" value="Chromosome 7"/>
</dbReference>